<dbReference type="RefSeq" id="WP_349057714.1">
    <property type="nucleotide sequence ID" value="NZ_JBBMEJ010000056.1"/>
</dbReference>
<evidence type="ECO:0000313" key="2">
    <source>
        <dbReference type="Proteomes" id="UP001473063"/>
    </source>
</evidence>
<reference evidence="1 2" key="1">
    <citation type="submission" date="2024-03" db="EMBL/GenBank/DDBJ databases">
        <title>Human intestinal bacterial collection.</title>
        <authorList>
            <person name="Pauvert C."/>
            <person name="Hitch T.C.A."/>
            <person name="Clavel T."/>
        </authorList>
    </citation>
    <scope>NUCLEOTIDE SEQUENCE [LARGE SCALE GENOMIC DNA]</scope>
    <source>
        <strain evidence="1 2">CLA-JM-H16</strain>
    </source>
</reference>
<keyword evidence="2" id="KW-1185">Reference proteome</keyword>
<dbReference type="Proteomes" id="UP001473063">
    <property type="component" value="Unassembled WGS sequence"/>
</dbReference>
<dbReference type="EMBL" id="JBBMEJ010000056">
    <property type="protein sequence ID" value="MEQ2372545.1"/>
    <property type="molecule type" value="Genomic_DNA"/>
</dbReference>
<gene>
    <name evidence="1" type="ORF">WMO28_16835</name>
</gene>
<accession>A0ABV1BJT5</accession>
<organism evidence="1 2">
    <name type="scientific">Blautia aquisgranensis</name>
    <dbReference type="NCBI Taxonomy" id="3133153"/>
    <lineage>
        <taxon>Bacteria</taxon>
        <taxon>Bacillati</taxon>
        <taxon>Bacillota</taxon>
        <taxon>Clostridia</taxon>
        <taxon>Lachnospirales</taxon>
        <taxon>Lachnospiraceae</taxon>
        <taxon>Blautia</taxon>
    </lineage>
</organism>
<protein>
    <recommendedName>
        <fullName evidence="3">Right-handed parallel beta-helix repeat-containing protein</fullName>
    </recommendedName>
</protein>
<name>A0ABV1BJT5_9FIRM</name>
<proteinExistence type="predicted"/>
<sequence>MKKTKNYAMPYPEQDDYFNVEDFQDMMVSVDDLMKKLSDSGAQISSDAEHLYNQTKAQMDNIQKRMNAFTALRDGSTTGDAELKDIRVAYDGKEYGNAGEAVREQASDMHKALFGAGASIWSKAKSESTKYVAETKGICILNERFTAAGVVTKISRGTFAENESTLNLDRECSAYIVEFEKNPGTVYMPSAETIKIVSTTKIIFEANGNARCWIPVEKGQYLAVDSTATAYTSESNHVPYMLYDQANKTLECRGFGSAGSIEPVAPYSLALEYKLEYDMDDTGLVKQIDANRETAASLKEDIGEISKKQGYLSSYVTDSTIKIDNEIYDVTTIIDELLKKDVKKIVVDVDCYVQKSIIPNNGIEIVGNGKSVIYFESGDGFNFSEGSDNASIHDLIIKGYNIQDDVKVKDNWLINISSDLHNVKLYNLDIESGYNGIKINGWINNYQNIIASYFKGIGVYIGRSDNTFNTFYINGCQKEGLYISSSNNRIDNIKILSCGKNSDSSCFFKGNRNTISNVEIQDIYNKCAIFEDFNNNILNINLDGIRTHITDDAPIVLAEFVNCSRNVINLISSKYGPSVNDSSKDDIISLNSNCNTNSLILSSLKVALQDGGAKNNITVLKNDIVSYNIDKILTLEETYSVKKPTAITYVECTNISNEYSDAMYAFKNNGDVDYSGPRFTLKEKQKLFCVVVLSSNTAYTEQTQATLMLTDQQDNLNRTKSIGNLENNQVLTLIGADDASLSPWAVLNSAMSSSTITKIKYIGFFDFKNYSAIMSDIIN</sequence>
<comment type="caution">
    <text evidence="1">The sequence shown here is derived from an EMBL/GenBank/DDBJ whole genome shotgun (WGS) entry which is preliminary data.</text>
</comment>
<evidence type="ECO:0000313" key="1">
    <source>
        <dbReference type="EMBL" id="MEQ2372545.1"/>
    </source>
</evidence>
<evidence type="ECO:0008006" key="3">
    <source>
        <dbReference type="Google" id="ProtNLM"/>
    </source>
</evidence>